<dbReference type="Gene3D" id="3.40.50.10210">
    <property type="match status" value="1"/>
</dbReference>
<evidence type="ECO:0000256" key="9">
    <source>
        <dbReference type="ARBA" id="ARBA00047340"/>
    </source>
</evidence>
<dbReference type="EMBL" id="FPHZ01000220">
    <property type="protein sequence ID" value="SFV89304.1"/>
    <property type="molecule type" value="Genomic_DNA"/>
</dbReference>
<evidence type="ECO:0000256" key="7">
    <source>
        <dbReference type="ARBA" id="ARBA00022679"/>
    </source>
</evidence>
<evidence type="ECO:0000256" key="8">
    <source>
        <dbReference type="ARBA" id="ARBA00030686"/>
    </source>
</evidence>
<keyword evidence="6 10" id="KW-0328">Glycosyltransferase</keyword>
<protein>
    <recommendedName>
        <fullName evidence="4">Nicotinate-nucleotide--dimethylbenzimidazole phosphoribosyltransferase</fullName>
        <ecNumber evidence="3">2.4.2.21</ecNumber>
    </recommendedName>
    <alternativeName>
        <fullName evidence="8">N(1)-alpha-phosphoribosyltransferase</fullName>
    </alternativeName>
</protein>
<dbReference type="InterPro" id="IPR036087">
    <property type="entry name" value="Nict_dMeBzImd_PRibTrfase_sf"/>
</dbReference>
<dbReference type="InterPro" id="IPR017846">
    <property type="entry name" value="Nict_dMeBzImd_PRibTrfase_bact"/>
</dbReference>
<dbReference type="UniPathway" id="UPA00061">
    <property type="reaction ID" value="UER00516"/>
</dbReference>
<organism evidence="10">
    <name type="scientific">hydrothermal vent metagenome</name>
    <dbReference type="NCBI Taxonomy" id="652676"/>
    <lineage>
        <taxon>unclassified sequences</taxon>
        <taxon>metagenomes</taxon>
        <taxon>ecological metagenomes</taxon>
    </lineage>
</organism>
<dbReference type="EC" id="2.4.2.21" evidence="3"/>
<gene>
    <name evidence="10" type="ORF">MNB_SUP05-SYMBIONT-5-734</name>
</gene>
<name>A0A1W1E5R2_9ZZZZ</name>
<dbReference type="NCBIfam" id="TIGR03160">
    <property type="entry name" value="cobT_DBIPRT"/>
    <property type="match status" value="1"/>
</dbReference>
<dbReference type="GO" id="GO:0008939">
    <property type="term" value="F:nicotinate-nucleotide-dimethylbenzimidazole phosphoribosyltransferase activity"/>
    <property type="evidence" value="ECO:0007669"/>
    <property type="project" value="UniProtKB-EC"/>
</dbReference>
<dbReference type="Gene3D" id="1.10.1610.10">
    <property type="match status" value="1"/>
</dbReference>
<evidence type="ECO:0000313" key="10">
    <source>
        <dbReference type="EMBL" id="SFV89304.1"/>
    </source>
</evidence>
<evidence type="ECO:0000256" key="1">
    <source>
        <dbReference type="ARBA" id="ARBA00005049"/>
    </source>
</evidence>
<evidence type="ECO:0000256" key="3">
    <source>
        <dbReference type="ARBA" id="ARBA00011991"/>
    </source>
</evidence>
<keyword evidence="5" id="KW-0169">Cobalamin biosynthesis</keyword>
<dbReference type="Pfam" id="PF02277">
    <property type="entry name" value="DBI_PRT"/>
    <property type="match status" value="1"/>
</dbReference>
<dbReference type="InterPro" id="IPR023195">
    <property type="entry name" value="Nict_dMeBzImd_PRibTrfase_N"/>
</dbReference>
<comment type="pathway">
    <text evidence="1">Nucleoside biosynthesis; alpha-ribazole biosynthesis; alpha-ribazole from 5,6-dimethylbenzimidazole: step 1/2.</text>
</comment>
<evidence type="ECO:0000256" key="2">
    <source>
        <dbReference type="ARBA" id="ARBA00007110"/>
    </source>
</evidence>
<dbReference type="SUPFAM" id="SSF52733">
    <property type="entry name" value="Nicotinate mononucleotide:5,6-dimethylbenzimidazole phosphoribosyltransferase (CobT)"/>
    <property type="match status" value="1"/>
</dbReference>
<dbReference type="CDD" id="cd02439">
    <property type="entry name" value="DMB-PRT_CobT"/>
    <property type="match status" value="1"/>
</dbReference>
<sequence>MWYLEAVKKMDKAIEQQAIDRQNDLTKPKGSLGLLEGLATRLAGRQGVIKPNVDKIQISIFAGDSGIADEQVSLFPQAVTMQMVQNFVSKGAAITVLAEQYQADFEVIDVGVANPLIETMGVVNQRVADGTKNFAITQAMNEDELQSALNAGQECVMRAENKGVTLFIGGEMGIANTTCATAILCELLGKTASELTGAGTGLDDAGIERKASVIGKALDKYQVGNNPLKALQTYGGFEIVALAGAYIACAQCGISILVDGFISTTAALAAVRINPQVKKWMEFSHQSAEKGHRLVLKELGVKPILDMDMRLGEGSGAGVAIGIMKSACYLHNNMATFSEAMVLEGE</sequence>
<evidence type="ECO:0000256" key="6">
    <source>
        <dbReference type="ARBA" id="ARBA00022676"/>
    </source>
</evidence>
<dbReference type="NCBIfam" id="NF000996">
    <property type="entry name" value="PRK00105.1"/>
    <property type="match status" value="1"/>
</dbReference>
<evidence type="ECO:0000256" key="4">
    <source>
        <dbReference type="ARBA" id="ARBA00015486"/>
    </source>
</evidence>
<dbReference type="AlphaFoldDB" id="A0A1W1E5R2"/>
<proteinExistence type="inferred from homology"/>
<dbReference type="FunFam" id="3.40.50.10210:FF:000001">
    <property type="entry name" value="Nicotinate-nucleotide--dimethylbenzimidazole phosphoribosyltransferase"/>
    <property type="match status" value="1"/>
</dbReference>
<comment type="similarity">
    <text evidence="2">Belongs to the CobT family.</text>
</comment>
<keyword evidence="7 10" id="KW-0808">Transferase</keyword>
<dbReference type="InterPro" id="IPR003200">
    <property type="entry name" value="Nict_dMeBzImd_PRibTrfase"/>
</dbReference>
<dbReference type="HAMAP" id="MF_00230">
    <property type="entry name" value="CobT"/>
    <property type="match status" value="1"/>
</dbReference>
<dbReference type="GO" id="GO:0009236">
    <property type="term" value="P:cobalamin biosynthetic process"/>
    <property type="evidence" value="ECO:0007669"/>
    <property type="project" value="UniProtKB-KW"/>
</dbReference>
<dbReference type="PANTHER" id="PTHR43463">
    <property type="entry name" value="NICOTINATE-NUCLEOTIDE--DIMETHYLBENZIMIDAZOLE PHOSPHORIBOSYLTRANSFERASE"/>
    <property type="match status" value="1"/>
</dbReference>
<dbReference type="PANTHER" id="PTHR43463:SF1">
    <property type="entry name" value="NICOTINATE-NUCLEOTIDE--DIMETHYLBENZIMIDAZOLE PHOSPHORIBOSYLTRANSFERASE"/>
    <property type="match status" value="1"/>
</dbReference>
<comment type="catalytic activity">
    <reaction evidence="9">
        <text>5,6-dimethylbenzimidazole + nicotinate beta-D-ribonucleotide = alpha-ribazole 5'-phosphate + nicotinate + H(+)</text>
        <dbReference type="Rhea" id="RHEA:11196"/>
        <dbReference type="ChEBI" id="CHEBI:15378"/>
        <dbReference type="ChEBI" id="CHEBI:15890"/>
        <dbReference type="ChEBI" id="CHEBI:32544"/>
        <dbReference type="ChEBI" id="CHEBI:57502"/>
        <dbReference type="ChEBI" id="CHEBI:57918"/>
        <dbReference type="EC" id="2.4.2.21"/>
    </reaction>
</comment>
<accession>A0A1W1E5R2</accession>
<reference evidence="10" key="1">
    <citation type="submission" date="2016-10" db="EMBL/GenBank/DDBJ databases">
        <authorList>
            <person name="de Groot N.N."/>
        </authorList>
    </citation>
    <scope>NUCLEOTIDE SEQUENCE</scope>
</reference>
<evidence type="ECO:0000256" key="5">
    <source>
        <dbReference type="ARBA" id="ARBA00022573"/>
    </source>
</evidence>